<name>A0A139A9D2_GONPJ</name>
<comment type="cofactor">
    <cofactor evidence="2">
        <name>Fe(3+)</name>
        <dbReference type="ChEBI" id="CHEBI:29034"/>
    </cofactor>
</comment>
<dbReference type="GO" id="GO:0033192">
    <property type="term" value="F:calmodulin-dependent protein phosphatase activity"/>
    <property type="evidence" value="ECO:0007669"/>
    <property type="project" value="InterPro"/>
</dbReference>
<dbReference type="Proteomes" id="UP000070544">
    <property type="component" value="Unassembled WGS sequence"/>
</dbReference>
<dbReference type="AlphaFoldDB" id="A0A139A9D2"/>
<evidence type="ECO:0000256" key="5">
    <source>
        <dbReference type="ARBA" id="ARBA00022723"/>
    </source>
</evidence>
<feature type="region of interest" description="Disordered" evidence="14">
    <location>
        <begin position="1"/>
        <end position="48"/>
    </location>
</feature>
<evidence type="ECO:0000256" key="11">
    <source>
        <dbReference type="ARBA" id="ARBA00047761"/>
    </source>
</evidence>
<dbReference type="PRINTS" id="PR00114">
    <property type="entry name" value="STPHPHTASE"/>
</dbReference>
<keyword evidence="17" id="KW-1185">Reference proteome</keyword>
<dbReference type="EMBL" id="KQ965778">
    <property type="protein sequence ID" value="KXS13357.1"/>
    <property type="molecule type" value="Genomic_DNA"/>
</dbReference>
<keyword evidence="9" id="KW-0904">Protein phosphatase</keyword>
<organism evidence="16 17">
    <name type="scientific">Gonapodya prolifera (strain JEL478)</name>
    <name type="common">Monoblepharis prolifera</name>
    <dbReference type="NCBI Taxonomy" id="1344416"/>
    <lineage>
        <taxon>Eukaryota</taxon>
        <taxon>Fungi</taxon>
        <taxon>Fungi incertae sedis</taxon>
        <taxon>Chytridiomycota</taxon>
        <taxon>Chytridiomycota incertae sedis</taxon>
        <taxon>Monoblepharidomycetes</taxon>
        <taxon>Monoblepharidales</taxon>
        <taxon>Gonapodyaceae</taxon>
        <taxon>Gonapodya</taxon>
    </lineage>
</organism>
<evidence type="ECO:0000256" key="9">
    <source>
        <dbReference type="ARBA" id="ARBA00022912"/>
    </source>
</evidence>
<dbReference type="OMA" id="FNICMEM"/>
<sequence>MSILRNASETQHINAGDVSPLDVSRGTSSGSLEPVPLHSIDRPPSTPILTITPSAALVNKILKKEKKEDVLKEKPDLTSYIRPETGEKVLTTGRVVSDVPAPATTKPTKQQLFTDYPANTKPDVEFLRKHFLLEGRLAEEDALWIVEKGTEIMRKEPNLLDLEGPITICGDIHGQYFDLSKLFEVGGPPGDNLKYLFLGDYVDRGYFSIECLLYLWALKITNPTTVFLLRGNHECRHLTEYFTFKIECIHKYSESLYNACLESFNALPLAAVVNKQFLCVHGGIGPEWIKVEDLNEVDRFREPPTHGLFCDVLWSDPLEDYDRPRVGGGPDDYFTHNDQRGCSYYYNYNAVCAFLERNNLLSLIRAHEVQDAGYRLYKARKSTNFASLITLFSAPNYLDAYKNKAAVLRYDNNTMNIRQFSASPHPYWLPNFMDIFTWSLPFVGEKILDMLLGILNICSREELDELAQKKRKIVVKLPEQEAAAAGPVPVMTIEGEGGVKTLVLQGDQSVKLDEPEEEESPSEARKNVVRKKIRTVGKMSRFFQILRQESEAISELKNLLGKAKLPHGQLALGTEGIRQAILTFDEAKRADAINEHMPPPPGTNSVATSRENIASSRSGLSAGSTTSLPRAPSLTKVEGLEVEPAPMVAEDDEDSSDDDMHDVDRDPWGGEIVKH</sequence>
<proteinExistence type="inferred from homology"/>
<feature type="compositionally biased region" description="Polar residues" evidence="14">
    <location>
        <begin position="1"/>
        <end position="13"/>
    </location>
</feature>
<comment type="similarity">
    <text evidence="3">Belongs to the PPP phosphatase family. PP-2B subfamily.</text>
</comment>
<evidence type="ECO:0000256" key="1">
    <source>
        <dbReference type="ARBA" id="ARBA00001947"/>
    </source>
</evidence>
<evidence type="ECO:0000256" key="13">
    <source>
        <dbReference type="RuleBase" id="RU004273"/>
    </source>
</evidence>
<protein>
    <recommendedName>
        <fullName evidence="13">Serine/threonine-protein phosphatase</fullName>
        <ecNumber evidence="13">3.1.3.16</ecNumber>
    </recommendedName>
</protein>
<dbReference type="GO" id="GO:0097720">
    <property type="term" value="P:calcineurin-mediated signaling"/>
    <property type="evidence" value="ECO:0007669"/>
    <property type="project" value="InterPro"/>
</dbReference>
<dbReference type="InterPro" id="IPR029052">
    <property type="entry name" value="Metallo-depent_PP-like"/>
</dbReference>
<reference evidence="16 17" key="1">
    <citation type="journal article" date="2015" name="Genome Biol. Evol.">
        <title>Phylogenomic analyses indicate that early fungi evolved digesting cell walls of algal ancestors of land plants.</title>
        <authorList>
            <person name="Chang Y."/>
            <person name="Wang S."/>
            <person name="Sekimoto S."/>
            <person name="Aerts A.L."/>
            <person name="Choi C."/>
            <person name="Clum A."/>
            <person name="LaButti K.M."/>
            <person name="Lindquist E.A."/>
            <person name="Yee Ngan C."/>
            <person name="Ohm R.A."/>
            <person name="Salamov A.A."/>
            <person name="Grigoriev I.V."/>
            <person name="Spatafora J.W."/>
            <person name="Berbee M.L."/>
        </authorList>
    </citation>
    <scope>NUCLEOTIDE SEQUENCE [LARGE SCALE GENOMIC DNA]</scope>
    <source>
        <strain evidence="16 17">JEL478</strain>
    </source>
</reference>
<feature type="compositionally biased region" description="Acidic residues" evidence="14">
    <location>
        <begin position="649"/>
        <end position="661"/>
    </location>
</feature>
<gene>
    <name evidence="16" type="ORF">M427DRAFT_58612</name>
</gene>
<dbReference type="Gene3D" id="3.60.21.10">
    <property type="match status" value="1"/>
</dbReference>
<evidence type="ECO:0000256" key="12">
    <source>
        <dbReference type="ARBA" id="ARBA00048336"/>
    </source>
</evidence>
<feature type="domain" description="Serine/threonine specific protein phosphatases" evidence="15">
    <location>
        <begin position="229"/>
        <end position="234"/>
    </location>
</feature>
<dbReference type="InterPro" id="IPR043360">
    <property type="entry name" value="PP2B"/>
</dbReference>
<evidence type="ECO:0000256" key="2">
    <source>
        <dbReference type="ARBA" id="ARBA00001965"/>
    </source>
</evidence>
<comment type="cofactor">
    <cofactor evidence="1">
        <name>Zn(2+)</name>
        <dbReference type="ChEBI" id="CHEBI:29105"/>
    </cofactor>
</comment>
<keyword evidence="6 13" id="KW-0378">Hydrolase</keyword>
<keyword evidence="7" id="KW-0862">Zinc</keyword>
<dbReference type="OrthoDB" id="5593063at2759"/>
<evidence type="ECO:0000256" key="3">
    <source>
        <dbReference type="ARBA" id="ARBA00009905"/>
    </source>
</evidence>
<dbReference type="InterPro" id="IPR041751">
    <property type="entry name" value="MPP_PP2B"/>
</dbReference>
<keyword evidence="5" id="KW-0479">Metal-binding</keyword>
<comment type="subunit">
    <text evidence="4">Composed of two components (A and B), the A component is the catalytic subunit and the B component confers calcium sensitivity.</text>
</comment>
<feature type="compositionally biased region" description="Polar residues" evidence="14">
    <location>
        <begin position="603"/>
        <end position="628"/>
    </location>
</feature>
<evidence type="ECO:0000259" key="15">
    <source>
        <dbReference type="PROSITE" id="PS00125"/>
    </source>
</evidence>
<feature type="compositionally biased region" description="Basic and acidic residues" evidence="14">
    <location>
        <begin position="662"/>
        <end position="675"/>
    </location>
</feature>
<evidence type="ECO:0000256" key="4">
    <source>
        <dbReference type="ARBA" id="ARBA00011112"/>
    </source>
</evidence>
<comment type="catalytic activity">
    <reaction evidence="11">
        <text>O-phospho-L-seryl-[protein] + H2O = L-seryl-[protein] + phosphate</text>
        <dbReference type="Rhea" id="RHEA:20629"/>
        <dbReference type="Rhea" id="RHEA-COMP:9863"/>
        <dbReference type="Rhea" id="RHEA-COMP:11604"/>
        <dbReference type="ChEBI" id="CHEBI:15377"/>
        <dbReference type="ChEBI" id="CHEBI:29999"/>
        <dbReference type="ChEBI" id="CHEBI:43474"/>
        <dbReference type="ChEBI" id="CHEBI:83421"/>
        <dbReference type="EC" id="3.1.3.16"/>
    </reaction>
</comment>
<keyword evidence="8" id="KW-0112">Calmodulin-binding</keyword>
<dbReference type="SUPFAM" id="SSF56300">
    <property type="entry name" value="Metallo-dependent phosphatases"/>
    <property type="match status" value="1"/>
</dbReference>
<evidence type="ECO:0000256" key="8">
    <source>
        <dbReference type="ARBA" id="ARBA00022860"/>
    </source>
</evidence>
<dbReference type="GO" id="GO:0046872">
    <property type="term" value="F:metal ion binding"/>
    <property type="evidence" value="ECO:0007669"/>
    <property type="project" value="UniProtKB-KW"/>
</dbReference>
<dbReference type="GO" id="GO:0005516">
    <property type="term" value="F:calmodulin binding"/>
    <property type="evidence" value="ECO:0007669"/>
    <property type="project" value="UniProtKB-KW"/>
</dbReference>
<dbReference type="PANTHER" id="PTHR45673">
    <property type="entry name" value="SERINE/THREONINE-PROTEIN PHOSPHATASE 2B CATALYTIC SUBUNIT 1-RELATED"/>
    <property type="match status" value="1"/>
</dbReference>
<dbReference type="CDD" id="cd07416">
    <property type="entry name" value="MPP_PP2B"/>
    <property type="match status" value="1"/>
</dbReference>
<comment type="catalytic activity">
    <reaction evidence="12 13">
        <text>O-phospho-L-threonyl-[protein] + H2O = L-threonyl-[protein] + phosphate</text>
        <dbReference type="Rhea" id="RHEA:47004"/>
        <dbReference type="Rhea" id="RHEA-COMP:11060"/>
        <dbReference type="Rhea" id="RHEA-COMP:11605"/>
        <dbReference type="ChEBI" id="CHEBI:15377"/>
        <dbReference type="ChEBI" id="CHEBI:30013"/>
        <dbReference type="ChEBI" id="CHEBI:43474"/>
        <dbReference type="ChEBI" id="CHEBI:61977"/>
        <dbReference type="EC" id="3.1.3.16"/>
    </reaction>
</comment>
<keyword evidence="10" id="KW-0408">Iron</keyword>
<evidence type="ECO:0000256" key="7">
    <source>
        <dbReference type="ARBA" id="ARBA00022833"/>
    </source>
</evidence>
<dbReference type="PROSITE" id="PS00125">
    <property type="entry name" value="SER_THR_PHOSPHATASE"/>
    <property type="match status" value="1"/>
</dbReference>
<dbReference type="Pfam" id="PF00149">
    <property type="entry name" value="Metallophos"/>
    <property type="match status" value="1"/>
</dbReference>
<accession>A0A139A9D2</accession>
<feature type="region of interest" description="Disordered" evidence="14">
    <location>
        <begin position="593"/>
        <end position="675"/>
    </location>
</feature>
<dbReference type="InterPro" id="IPR006186">
    <property type="entry name" value="Ser/Thr-sp_prot-phosphatase"/>
</dbReference>
<evidence type="ECO:0000256" key="6">
    <source>
        <dbReference type="ARBA" id="ARBA00022801"/>
    </source>
</evidence>
<evidence type="ECO:0000256" key="14">
    <source>
        <dbReference type="SAM" id="MobiDB-lite"/>
    </source>
</evidence>
<evidence type="ECO:0000256" key="10">
    <source>
        <dbReference type="ARBA" id="ARBA00023004"/>
    </source>
</evidence>
<evidence type="ECO:0000313" key="16">
    <source>
        <dbReference type="EMBL" id="KXS13357.1"/>
    </source>
</evidence>
<dbReference type="EC" id="3.1.3.16" evidence="13"/>
<evidence type="ECO:0000313" key="17">
    <source>
        <dbReference type="Proteomes" id="UP000070544"/>
    </source>
</evidence>
<dbReference type="InterPro" id="IPR004843">
    <property type="entry name" value="Calcineurin-like_PHP"/>
</dbReference>
<dbReference type="SMART" id="SM00156">
    <property type="entry name" value="PP2Ac"/>
    <property type="match status" value="1"/>
</dbReference>
<dbReference type="STRING" id="1344416.A0A139A9D2"/>